<evidence type="ECO:0000256" key="2">
    <source>
        <dbReference type="ARBA" id="ARBA00022448"/>
    </source>
</evidence>
<dbReference type="EMBL" id="SLXA01000008">
    <property type="protein sequence ID" value="TCO84327.1"/>
    <property type="molecule type" value="Genomic_DNA"/>
</dbReference>
<dbReference type="PROSITE" id="PS50893">
    <property type="entry name" value="ABC_TRANSPORTER_2"/>
    <property type="match status" value="2"/>
</dbReference>
<keyword evidence="6 10" id="KW-0067">ATP-binding</keyword>
<comment type="caution">
    <text evidence="10">The sequence shown here is derived from an EMBL/GenBank/DDBJ whole genome shotgun (WGS) entry which is preliminary data.</text>
</comment>
<keyword evidence="7" id="KW-1278">Translocase</keyword>
<dbReference type="CDD" id="cd03215">
    <property type="entry name" value="ABC_Carb_Monos_II"/>
    <property type="match status" value="1"/>
</dbReference>
<dbReference type="PANTHER" id="PTHR43790">
    <property type="entry name" value="CARBOHYDRATE TRANSPORT ATP-BINDING PROTEIN MG119-RELATED"/>
    <property type="match status" value="1"/>
</dbReference>
<dbReference type="InterPro" id="IPR027417">
    <property type="entry name" value="P-loop_NTPase"/>
</dbReference>
<dbReference type="RefSeq" id="WP_132092104.1">
    <property type="nucleotide sequence ID" value="NZ_JANKAQ010000009.1"/>
</dbReference>
<dbReference type="SUPFAM" id="SSF52540">
    <property type="entry name" value="P-loop containing nucleoside triphosphate hydrolases"/>
    <property type="match status" value="2"/>
</dbReference>
<dbReference type="OrthoDB" id="9771863at2"/>
<evidence type="ECO:0000313" key="11">
    <source>
        <dbReference type="Proteomes" id="UP000295711"/>
    </source>
</evidence>
<dbReference type="Proteomes" id="UP000295711">
    <property type="component" value="Unassembled WGS sequence"/>
</dbReference>
<dbReference type="GO" id="GO:0005886">
    <property type="term" value="C:plasma membrane"/>
    <property type="evidence" value="ECO:0007669"/>
    <property type="project" value="UniProtKB-SubCell"/>
</dbReference>
<feature type="domain" description="ABC transporter" evidence="9">
    <location>
        <begin position="4"/>
        <end position="238"/>
    </location>
</feature>
<dbReference type="GO" id="GO:0016887">
    <property type="term" value="F:ATP hydrolysis activity"/>
    <property type="evidence" value="ECO:0007669"/>
    <property type="project" value="InterPro"/>
</dbReference>
<reference evidence="10 11" key="1">
    <citation type="submission" date="2019-03" db="EMBL/GenBank/DDBJ databases">
        <title>Genomic Encyclopedia of Type Strains, Phase IV (KMG-IV): sequencing the most valuable type-strain genomes for metagenomic binning, comparative biology and taxonomic classification.</title>
        <authorList>
            <person name="Goeker M."/>
        </authorList>
    </citation>
    <scope>NUCLEOTIDE SEQUENCE [LARGE SCALE GENOMIC DNA]</scope>
    <source>
        <strain evidence="10 11">DSM 28559</strain>
    </source>
</reference>
<keyword evidence="2" id="KW-0813">Transport</keyword>
<dbReference type="InterPro" id="IPR003593">
    <property type="entry name" value="AAA+_ATPase"/>
</dbReference>
<feature type="domain" description="ABC transporter" evidence="9">
    <location>
        <begin position="255"/>
        <end position="501"/>
    </location>
</feature>
<evidence type="ECO:0000256" key="5">
    <source>
        <dbReference type="ARBA" id="ARBA00022741"/>
    </source>
</evidence>
<keyword evidence="5" id="KW-0547">Nucleotide-binding</keyword>
<evidence type="ECO:0000256" key="4">
    <source>
        <dbReference type="ARBA" id="ARBA00022737"/>
    </source>
</evidence>
<sequence>MAILEMKHISKAFSGVYANEDVDLSVEKGEIHALLGENGAGKTTLMNILFGIYTADTGEIYWKDKKVVFDSPREAINQGIGMVHQHFSLVQKMTVLENIILGLKQDGLFLSKMDARKSIVELAEKYGLRVRPDARIRDLSVGEQQRVEILKALYRNVDLLILDEPTGVLTPKETQDFFEVLRKLKKEGYAVIIITHRMSEIMAISDRVTILRDGKKVKELVTSETDPKELSMYMIGRELHGEFEIQEQSDTGVALELKNVNIMKGEKAILDNIHLTVNKGEILGIAGVDGNGQTELAEVIAGIRKSTSGEICFMNESIQKATVKQRFEKGISYISDDRHADGLVIDMTLKENMLLKDYDKEPFSKKGIFNKKPIEEQAKNAIEKFQIKTTGTTGMESVVKLLSGGNQQKIIIAREVTEEARLVIANQPTRGLDIGATEFVRQTLMDVRNSDRSVLLISADLEEILALSDRIAVMFGGKIVGVLNRSEANVQKIGLLMGGMTKEAM</sequence>
<evidence type="ECO:0000313" key="10">
    <source>
        <dbReference type="EMBL" id="TCO84327.1"/>
    </source>
</evidence>
<keyword evidence="8" id="KW-0472">Membrane</keyword>
<evidence type="ECO:0000256" key="6">
    <source>
        <dbReference type="ARBA" id="ARBA00022840"/>
    </source>
</evidence>
<dbReference type="CDD" id="cd03216">
    <property type="entry name" value="ABC_Carb_Monos_I"/>
    <property type="match status" value="1"/>
</dbReference>
<evidence type="ECO:0000256" key="3">
    <source>
        <dbReference type="ARBA" id="ARBA00022475"/>
    </source>
</evidence>
<gene>
    <name evidence="10" type="ORF">EV212_10887</name>
</gene>
<keyword evidence="11" id="KW-1185">Reference proteome</keyword>
<dbReference type="PROSITE" id="PS00211">
    <property type="entry name" value="ABC_TRANSPORTER_1"/>
    <property type="match status" value="2"/>
</dbReference>
<dbReference type="PANTHER" id="PTHR43790:SF4">
    <property type="entry name" value="GUANOSINE IMPORT ATP-BINDING PROTEIN NUPO"/>
    <property type="match status" value="1"/>
</dbReference>
<comment type="subcellular location">
    <subcellularLocation>
        <location evidence="1">Cell membrane</location>
        <topology evidence="1">Peripheral membrane protein</topology>
    </subcellularLocation>
</comment>
<evidence type="ECO:0000256" key="7">
    <source>
        <dbReference type="ARBA" id="ARBA00022967"/>
    </source>
</evidence>
<dbReference type="FunFam" id="3.40.50.300:FF:000127">
    <property type="entry name" value="Ribose import ATP-binding protein RbsA"/>
    <property type="match status" value="1"/>
</dbReference>
<keyword evidence="4" id="KW-0677">Repeat</keyword>
<keyword evidence="3" id="KW-1003">Cell membrane</keyword>
<dbReference type="SMART" id="SM00382">
    <property type="entry name" value="AAA"/>
    <property type="match status" value="2"/>
</dbReference>
<proteinExistence type="predicted"/>
<dbReference type="InterPro" id="IPR017871">
    <property type="entry name" value="ABC_transporter-like_CS"/>
</dbReference>
<evidence type="ECO:0000256" key="1">
    <source>
        <dbReference type="ARBA" id="ARBA00004202"/>
    </source>
</evidence>
<accession>A0A4R2LWA0</accession>
<name>A0A4R2LWA0_9FIRM</name>
<dbReference type="GO" id="GO:0005524">
    <property type="term" value="F:ATP binding"/>
    <property type="evidence" value="ECO:0007669"/>
    <property type="project" value="UniProtKB-KW"/>
</dbReference>
<dbReference type="Pfam" id="PF00005">
    <property type="entry name" value="ABC_tran"/>
    <property type="match status" value="2"/>
</dbReference>
<dbReference type="InterPro" id="IPR050107">
    <property type="entry name" value="ABC_carbohydrate_import_ATPase"/>
</dbReference>
<organism evidence="10 11">
    <name type="scientific">Frisingicoccus caecimuris</name>
    <dbReference type="NCBI Taxonomy" id="1796636"/>
    <lineage>
        <taxon>Bacteria</taxon>
        <taxon>Bacillati</taxon>
        <taxon>Bacillota</taxon>
        <taxon>Clostridia</taxon>
        <taxon>Lachnospirales</taxon>
        <taxon>Lachnospiraceae</taxon>
        <taxon>Frisingicoccus</taxon>
    </lineage>
</organism>
<dbReference type="Gene3D" id="3.40.50.300">
    <property type="entry name" value="P-loop containing nucleotide triphosphate hydrolases"/>
    <property type="match status" value="2"/>
</dbReference>
<protein>
    <submittedName>
        <fullName evidence="10">Nucleoside ABC transporter ATP-binding protein</fullName>
    </submittedName>
</protein>
<evidence type="ECO:0000256" key="8">
    <source>
        <dbReference type="ARBA" id="ARBA00023136"/>
    </source>
</evidence>
<dbReference type="InterPro" id="IPR003439">
    <property type="entry name" value="ABC_transporter-like_ATP-bd"/>
</dbReference>
<dbReference type="AlphaFoldDB" id="A0A4R2LWA0"/>
<evidence type="ECO:0000259" key="9">
    <source>
        <dbReference type="PROSITE" id="PS50893"/>
    </source>
</evidence>